<dbReference type="SUPFAM" id="SSF53098">
    <property type="entry name" value="Ribonuclease H-like"/>
    <property type="match status" value="1"/>
</dbReference>
<dbReference type="GO" id="GO:0003723">
    <property type="term" value="F:RNA binding"/>
    <property type="evidence" value="ECO:0007669"/>
    <property type="project" value="UniProtKB-KW"/>
</dbReference>
<proteinExistence type="predicted"/>
<protein>
    <recommendedName>
        <fullName evidence="2">Integrase catalytic domain-containing protein</fullName>
    </recommendedName>
</protein>
<dbReference type="InterPro" id="IPR050951">
    <property type="entry name" value="Retrovirus_Pol_polyprotein"/>
</dbReference>
<dbReference type="InterPro" id="IPR012337">
    <property type="entry name" value="RNaseH-like_sf"/>
</dbReference>
<dbReference type="InterPro" id="IPR001584">
    <property type="entry name" value="Integrase_cat-core"/>
</dbReference>
<evidence type="ECO:0000259" key="2">
    <source>
        <dbReference type="PROSITE" id="PS50994"/>
    </source>
</evidence>
<dbReference type="PROSITE" id="PS50994">
    <property type="entry name" value="INTEGRASE"/>
    <property type="match status" value="1"/>
</dbReference>
<gene>
    <name evidence="3" type="ORF">O181_016479</name>
</gene>
<dbReference type="OrthoDB" id="3227343at2759"/>
<feature type="domain" description="Integrase catalytic" evidence="2">
    <location>
        <begin position="1"/>
        <end position="151"/>
    </location>
</feature>
<evidence type="ECO:0000313" key="4">
    <source>
        <dbReference type="Proteomes" id="UP000765509"/>
    </source>
</evidence>
<comment type="caution">
    <text evidence="3">The sequence shown here is derived from an EMBL/GenBank/DDBJ whole genome shotgun (WGS) entry which is preliminary data.</text>
</comment>
<dbReference type="EMBL" id="AVOT02004579">
    <property type="protein sequence ID" value="MBW0476764.1"/>
    <property type="molecule type" value="Genomic_DNA"/>
</dbReference>
<accession>A0A9Q3C3Y3</accession>
<evidence type="ECO:0000256" key="1">
    <source>
        <dbReference type="ARBA" id="ARBA00022884"/>
    </source>
</evidence>
<dbReference type="GO" id="GO:0005634">
    <property type="term" value="C:nucleus"/>
    <property type="evidence" value="ECO:0007669"/>
    <property type="project" value="UniProtKB-ARBA"/>
</dbReference>
<dbReference type="Gene3D" id="3.30.420.10">
    <property type="entry name" value="Ribonuclease H-like superfamily/Ribonuclease H"/>
    <property type="match status" value="1"/>
</dbReference>
<dbReference type="GO" id="GO:0015074">
    <property type="term" value="P:DNA integration"/>
    <property type="evidence" value="ECO:0007669"/>
    <property type="project" value="InterPro"/>
</dbReference>
<dbReference type="Proteomes" id="UP000765509">
    <property type="component" value="Unassembled WGS sequence"/>
</dbReference>
<dbReference type="PANTHER" id="PTHR37984:SF5">
    <property type="entry name" value="PROTEIN NYNRIN-LIKE"/>
    <property type="match status" value="1"/>
</dbReference>
<keyword evidence="4" id="KW-1185">Reference proteome</keyword>
<name>A0A9Q3C3Y3_9BASI</name>
<reference evidence="3" key="1">
    <citation type="submission" date="2021-03" db="EMBL/GenBank/DDBJ databases">
        <title>Draft genome sequence of rust myrtle Austropuccinia psidii MF-1, a brazilian biotype.</title>
        <authorList>
            <person name="Quecine M.C."/>
            <person name="Pachon D.M.R."/>
            <person name="Bonatelli M.L."/>
            <person name="Correr F.H."/>
            <person name="Franceschini L.M."/>
            <person name="Leite T.F."/>
            <person name="Margarido G.R.A."/>
            <person name="Almeida C.A."/>
            <person name="Ferrarezi J.A."/>
            <person name="Labate C.A."/>
        </authorList>
    </citation>
    <scope>NUCLEOTIDE SEQUENCE</scope>
    <source>
        <strain evidence="3">MF-1</strain>
    </source>
</reference>
<sequence length="151" mass="17186">MDSVTGLILWGKANLTPFLGIVERFIKSFRFPSCHNGNQAMDTEIIFFEILIAHCGIPRIIIMDRDPKFTSEFWTNPYYMFGTKLAFSTASHSQIDGLAGRSIKAIEAIFRRFCAYGMKYKDHYWVTQLPPGQMAYNTSDLSVTVRTPATL</sequence>
<evidence type="ECO:0000313" key="3">
    <source>
        <dbReference type="EMBL" id="MBW0476764.1"/>
    </source>
</evidence>
<organism evidence="3 4">
    <name type="scientific">Austropuccinia psidii MF-1</name>
    <dbReference type="NCBI Taxonomy" id="1389203"/>
    <lineage>
        <taxon>Eukaryota</taxon>
        <taxon>Fungi</taxon>
        <taxon>Dikarya</taxon>
        <taxon>Basidiomycota</taxon>
        <taxon>Pucciniomycotina</taxon>
        <taxon>Pucciniomycetes</taxon>
        <taxon>Pucciniales</taxon>
        <taxon>Sphaerophragmiaceae</taxon>
        <taxon>Austropuccinia</taxon>
    </lineage>
</organism>
<keyword evidence="1" id="KW-0694">RNA-binding</keyword>
<dbReference type="PANTHER" id="PTHR37984">
    <property type="entry name" value="PROTEIN CBG26694"/>
    <property type="match status" value="1"/>
</dbReference>
<dbReference type="AlphaFoldDB" id="A0A9Q3C3Y3"/>
<dbReference type="InterPro" id="IPR036397">
    <property type="entry name" value="RNaseH_sf"/>
</dbReference>